<name>A0A166B993_9AGAM</name>
<feature type="region of interest" description="Disordered" evidence="1">
    <location>
        <begin position="55"/>
        <end position="82"/>
    </location>
</feature>
<sequence length="148" mass="16769">MQLSLALSCALLAISAQALPYNTLEGYLKKTHEGVEEVQKRQPCKMPRSLQCSRMQPLTPWRRQHPGGIPQKDARRGRSGREEGAVQYFGSANLYRRSGRYLSFCVQEGYLKKAHDGSVEEIEKREPYNTLEGYLKKDHSGAVEEARA</sequence>
<keyword evidence="2" id="KW-0732">Signal</keyword>
<dbReference type="Proteomes" id="UP000076532">
    <property type="component" value="Unassembled WGS sequence"/>
</dbReference>
<feature type="compositionally biased region" description="Basic and acidic residues" evidence="1">
    <location>
        <begin position="72"/>
        <end position="82"/>
    </location>
</feature>
<protein>
    <submittedName>
        <fullName evidence="3">Uncharacterized protein</fullName>
    </submittedName>
</protein>
<evidence type="ECO:0000256" key="2">
    <source>
        <dbReference type="SAM" id="SignalP"/>
    </source>
</evidence>
<evidence type="ECO:0000313" key="4">
    <source>
        <dbReference type="Proteomes" id="UP000076532"/>
    </source>
</evidence>
<dbReference type="EMBL" id="KV417647">
    <property type="protein sequence ID" value="KZP12408.1"/>
    <property type="molecule type" value="Genomic_DNA"/>
</dbReference>
<keyword evidence="4" id="KW-1185">Reference proteome</keyword>
<reference evidence="3 4" key="1">
    <citation type="journal article" date="2016" name="Mol. Biol. Evol.">
        <title>Comparative Genomics of Early-Diverging Mushroom-Forming Fungi Provides Insights into the Origins of Lignocellulose Decay Capabilities.</title>
        <authorList>
            <person name="Nagy L.G."/>
            <person name="Riley R."/>
            <person name="Tritt A."/>
            <person name="Adam C."/>
            <person name="Daum C."/>
            <person name="Floudas D."/>
            <person name="Sun H."/>
            <person name="Yadav J.S."/>
            <person name="Pangilinan J."/>
            <person name="Larsson K.H."/>
            <person name="Matsuura K."/>
            <person name="Barry K."/>
            <person name="Labutti K."/>
            <person name="Kuo R."/>
            <person name="Ohm R.A."/>
            <person name="Bhattacharya S.S."/>
            <person name="Shirouzu T."/>
            <person name="Yoshinaga Y."/>
            <person name="Martin F.M."/>
            <person name="Grigoriev I.V."/>
            <person name="Hibbett D.S."/>
        </authorList>
    </citation>
    <scope>NUCLEOTIDE SEQUENCE [LARGE SCALE GENOMIC DNA]</scope>
    <source>
        <strain evidence="3 4">CBS 109695</strain>
    </source>
</reference>
<dbReference type="AlphaFoldDB" id="A0A166B993"/>
<accession>A0A166B993</accession>
<feature type="signal peptide" evidence="2">
    <location>
        <begin position="1"/>
        <end position="18"/>
    </location>
</feature>
<evidence type="ECO:0000256" key="1">
    <source>
        <dbReference type="SAM" id="MobiDB-lite"/>
    </source>
</evidence>
<proteinExistence type="predicted"/>
<organism evidence="3 4">
    <name type="scientific">Athelia psychrophila</name>
    <dbReference type="NCBI Taxonomy" id="1759441"/>
    <lineage>
        <taxon>Eukaryota</taxon>
        <taxon>Fungi</taxon>
        <taxon>Dikarya</taxon>
        <taxon>Basidiomycota</taxon>
        <taxon>Agaricomycotina</taxon>
        <taxon>Agaricomycetes</taxon>
        <taxon>Agaricomycetidae</taxon>
        <taxon>Atheliales</taxon>
        <taxon>Atheliaceae</taxon>
        <taxon>Athelia</taxon>
    </lineage>
</organism>
<evidence type="ECO:0000313" key="3">
    <source>
        <dbReference type="EMBL" id="KZP12408.1"/>
    </source>
</evidence>
<gene>
    <name evidence="3" type="ORF">FIBSPDRAFT_898171</name>
</gene>
<feature type="chain" id="PRO_5007871108" evidence="2">
    <location>
        <begin position="19"/>
        <end position="148"/>
    </location>
</feature>